<protein>
    <submittedName>
        <fullName evidence="2">Uncharacterized protein</fullName>
    </submittedName>
</protein>
<proteinExistence type="predicted"/>
<keyword evidence="3" id="KW-1185">Reference proteome</keyword>
<comment type="caution">
    <text evidence="2">The sequence shown here is derived from an EMBL/GenBank/DDBJ whole genome shotgun (WGS) entry which is preliminary data.</text>
</comment>
<gene>
    <name evidence="2" type="ORF">Q9L58_005702</name>
</gene>
<evidence type="ECO:0000313" key="3">
    <source>
        <dbReference type="Proteomes" id="UP001447188"/>
    </source>
</evidence>
<feature type="compositionally biased region" description="Basic and acidic residues" evidence="1">
    <location>
        <begin position="12"/>
        <end position="21"/>
    </location>
</feature>
<name>A0ABR3GHI5_9PEZI</name>
<dbReference type="EMBL" id="JBBBZM010000072">
    <property type="protein sequence ID" value="KAL0635313.1"/>
    <property type="molecule type" value="Genomic_DNA"/>
</dbReference>
<reference evidence="2 3" key="1">
    <citation type="submission" date="2024-02" db="EMBL/GenBank/DDBJ databases">
        <title>Discinaceae phylogenomics.</title>
        <authorList>
            <person name="Dirks A.C."/>
            <person name="James T.Y."/>
        </authorList>
    </citation>
    <scope>NUCLEOTIDE SEQUENCE [LARGE SCALE GENOMIC DNA]</scope>
    <source>
        <strain evidence="2 3">ACD0624</strain>
    </source>
</reference>
<feature type="region of interest" description="Disordered" evidence="1">
    <location>
        <begin position="1"/>
        <end position="114"/>
    </location>
</feature>
<dbReference type="Proteomes" id="UP001447188">
    <property type="component" value="Unassembled WGS sequence"/>
</dbReference>
<sequence length="275" mass="30420">MKMYQRPQLPDNQERYERGDDGTGVPPPISTEHSPRNRSTKAQCVVPPEHPPSESDCSSTRAVYGDDPEDRSTKAQCAAPPEHLPSESDCSSTRAVYGDDPEDHSHGYDSPSDYTPRISLTAGIIRDHFNSGRISYYSPQGHSVPLSLQEQPYDTLAQVGTRTTSQYRHHIRAPSPSPRIRSQIFFEISSVVATHDSEHVRLDTAAETGQQPVTTNEPVRARSRKTVRFNPLTAEYGSASGVEYGDLSPPAPLATCALPLEQMLDKYGDLLHCYQ</sequence>
<organism evidence="2 3">
    <name type="scientific">Discina gigas</name>
    <dbReference type="NCBI Taxonomy" id="1032678"/>
    <lineage>
        <taxon>Eukaryota</taxon>
        <taxon>Fungi</taxon>
        <taxon>Dikarya</taxon>
        <taxon>Ascomycota</taxon>
        <taxon>Pezizomycotina</taxon>
        <taxon>Pezizomycetes</taxon>
        <taxon>Pezizales</taxon>
        <taxon>Discinaceae</taxon>
        <taxon>Discina</taxon>
    </lineage>
</organism>
<accession>A0ABR3GHI5</accession>
<evidence type="ECO:0000256" key="1">
    <source>
        <dbReference type="SAM" id="MobiDB-lite"/>
    </source>
</evidence>
<evidence type="ECO:0000313" key="2">
    <source>
        <dbReference type="EMBL" id="KAL0635313.1"/>
    </source>
</evidence>